<accession>A0A0N4WND0</accession>
<protein>
    <submittedName>
        <fullName evidence="2">Mitochondrial genome maintenance exonuclease 1</fullName>
    </submittedName>
</protein>
<sequence>MPNSSLDTATSSQASKSTTVAPVHRPCSPPLWVAAIASKSLQLHRLRYFNVATALQPPSRGASVWGRGTCGVRSAPHFQLRSSSTRLRRGRPLASTGLSRQDAALREKTNGTTGKVTFRKELPRAVHTTWLRGHPRPRPSRYADIRSEWVTSELPIDQYRPVPPVGYHATRWVRSLFPVFIRDLPSTSNKIPVMELQTLKAAIHFREKSAAIIRSTLDGQYHEPVRENQQTPLKSYSSTLAPPRSGGFHPVLYQVVAVGYGNGVILEAKDFFVVGPDRRDLHCIVLEQYAIDLTTNMRGFDRSPISVQDLLWIYSVTPTGRHFKIQHQFWKGLASPELQRWSRRRYISSTRTDSHS</sequence>
<feature type="compositionally biased region" description="Low complexity" evidence="1">
    <location>
        <begin position="8"/>
        <end position="21"/>
    </location>
</feature>
<dbReference type="AlphaFoldDB" id="A0A0N4WND0"/>
<proteinExistence type="predicted"/>
<evidence type="ECO:0000256" key="1">
    <source>
        <dbReference type="SAM" id="MobiDB-lite"/>
    </source>
</evidence>
<organism evidence="2">
    <name type="scientific">Haemonchus placei</name>
    <name type="common">Barber's pole worm</name>
    <dbReference type="NCBI Taxonomy" id="6290"/>
    <lineage>
        <taxon>Eukaryota</taxon>
        <taxon>Metazoa</taxon>
        <taxon>Ecdysozoa</taxon>
        <taxon>Nematoda</taxon>
        <taxon>Chromadorea</taxon>
        <taxon>Rhabditida</taxon>
        <taxon>Rhabditina</taxon>
        <taxon>Rhabditomorpha</taxon>
        <taxon>Strongyloidea</taxon>
        <taxon>Trichostrongylidae</taxon>
        <taxon>Haemonchus</taxon>
    </lineage>
</organism>
<feature type="region of interest" description="Disordered" evidence="1">
    <location>
        <begin position="1"/>
        <end position="23"/>
    </location>
</feature>
<name>A0A0N4WND0_HAEPC</name>
<dbReference type="OMA" id="GYHATRW"/>
<reference evidence="2" key="1">
    <citation type="submission" date="2017-02" db="UniProtKB">
        <authorList>
            <consortium name="WormBaseParasite"/>
        </authorList>
    </citation>
    <scope>IDENTIFICATION</scope>
</reference>
<evidence type="ECO:0000313" key="2">
    <source>
        <dbReference type="WBParaSite" id="HPLM_0001278501-mRNA-1"/>
    </source>
</evidence>
<dbReference type="WBParaSite" id="HPLM_0001278501-mRNA-1">
    <property type="protein sequence ID" value="HPLM_0001278501-mRNA-1"/>
    <property type="gene ID" value="HPLM_0001278501"/>
</dbReference>